<dbReference type="GeneID" id="300128049"/>
<dbReference type="RefSeq" id="WP_145780070.1">
    <property type="nucleotide sequence ID" value="NZ_VIWZ01000001.1"/>
</dbReference>
<protein>
    <submittedName>
        <fullName evidence="2">Uncharacterized protein</fullName>
    </submittedName>
</protein>
<name>A0A561VZU7_9ACTN</name>
<proteinExistence type="predicted"/>
<keyword evidence="3" id="KW-1185">Reference proteome</keyword>
<accession>A0A561VZU7</accession>
<dbReference type="Proteomes" id="UP000317685">
    <property type="component" value="Unassembled WGS sequence"/>
</dbReference>
<gene>
    <name evidence="2" type="ORF">FHU34_112471</name>
</gene>
<dbReference type="EMBL" id="VIWZ01000001">
    <property type="protein sequence ID" value="TWG17130.1"/>
    <property type="molecule type" value="Genomic_DNA"/>
</dbReference>
<feature type="region of interest" description="Disordered" evidence="1">
    <location>
        <begin position="1"/>
        <end position="29"/>
    </location>
</feature>
<dbReference type="AlphaFoldDB" id="A0A561VZU7"/>
<sequence>MARREGDKNCCRKQSAGTEEGPELQDDPIEYDERFALGTSVNGAECAIEGTWLLPPAGRYRVDLLVMDGLMAAARLCIRDESAASWEEAS</sequence>
<evidence type="ECO:0000313" key="2">
    <source>
        <dbReference type="EMBL" id="TWG17130.1"/>
    </source>
</evidence>
<feature type="compositionally biased region" description="Acidic residues" evidence="1">
    <location>
        <begin position="20"/>
        <end position="29"/>
    </location>
</feature>
<feature type="compositionally biased region" description="Basic and acidic residues" evidence="1">
    <location>
        <begin position="1"/>
        <end position="10"/>
    </location>
</feature>
<comment type="caution">
    <text evidence="2">The sequence shown here is derived from an EMBL/GenBank/DDBJ whole genome shotgun (WGS) entry which is preliminary data.</text>
</comment>
<evidence type="ECO:0000256" key="1">
    <source>
        <dbReference type="SAM" id="MobiDB-lite"/>
    </source>
</evidence>
<evidence type="ECO:0000313" key="3">
    <source>
        <dbReference type="Proteomes" id="UP000317685"/>
    </source>
</evidence>
<reference evidence="2 3" key="1">
    <citation type="submission" date="2019-06" db="EMBL/GenBank/DDBJ databases">
        <title>Sequencing the genomes of 1000 actinobacteria strains.</title>
        <authorList>
            <person name="Klenk H.-P."/>
        </authorList>
    </citation>
    <scope>NUCLEOTIDE SEQUENCE [LARGE SCALE GENOMIC DNA]</scope>
    <source>
        <strain evidence="2 3">DSM 45885</strain>
    </source>
</reference>
<organism evidence="2 3">
    <name type="scientific">Micromonospora taraxaci</name>
    <dbReference type="NCBI Taxonomy" id="1316803"/>
    <lineage>
        <taxon>Bacteria</taxon>
        <taxon>Bacillati</taxon>
        <taxon>Actinomycetota</taxon>
        <taxon>Actinomycetes</taxon>
        <taxon>Micromonosporales</taxon>
        <taxon>Micromonosporaceae</taxon>
        <taxon>Micromonospora</taxon>
    </lineage>
</organism>